<comment type="caution">
    <text evidence="2">The sequence shown here is derived from an EMBL/GenBank/DDBJ whole genome shotgun (WGS) entry which is preliminary data.</text>
</comment>
<evidence type="ECO:0000256" key="1">
    <source>
        <dbReference type="SAM" id="Phobius"/>
    </source>
</evidence>
<keyword evidence="1" id="KW-0812">Transmembrane</keyword>
<sequence>MFLLGSFAATPRTENSSYKYFYLITNCYFLFLFLFTVSTNRFCLHMVYLRDFNLVLFFCYCTWRSLGHMSPSPYSLYCFYQ</sequence>
<evidence type="ECO:0000313" key="2">
    <source>
        <dbReference type="EMBL" id="PRQ19609.1"/>
    </source>
</evidence>
<dbReference type="AlphaFoldDB" id="A0A2P6PCF6"/>
<dbReference type="Gramene" id="PRQ19609">
    <property type="protein sequence ID" value="PRQ19609"/>
    <property type="gene ID" value="RchiOBHm_Chr7g0219081"/>
</dbReference>
<name>A0A2P6PCF6_ROSCH</name>
<dbReference type="EMBL" id="PDCK01000045">
    <property type="protein sequence ID" value="PRQ19609.1"/>
    <property type="molecule type" value="Genomic_DNA"/>
</dbReference>
<gene>
    <name evidence="2" type="ORF">RchiOBHm_Chr7g0219081</name>
</gene>
<keyword evidence="3" id="KW-1185">Reference proteome</keyword>
<dbReference type="Proteomes" id="UP000238479">
    <property type="component" value="Chromosome 7"/>
</dbReference>
<evidence type="ECO:0000313" key="3">
    <source>
        <dbReference type="Proteomes" id="UP000238479"/>
    </source>
</evidence>
<organism evidence="2 3">
    <name type="scientific">Rosa chinensis</name>
    <name type="common">China rose</name>
    <dbReference type="NCBI Taxonomy" id="74649"/>
    <lineage>
        <taxon>Eukaryota</taxon>
        <taxon>Viridiplantae</taxon>
        <taxon>Streptophyta</taxon>
        <taxon>Embryophyta</taxon>
        <taxon>Tracheophyta</taxon>
        <taxon>Spermatophyta</taxon>
        <taxon>Magnoliopsida</taxon>
        <taxon>eudicotyledons</taxon>
        <taxon>Gunneridae</taxon>
        <taxon>Pentapetalae</taxon>
        <taxon>rosids</taxon>
        <taxon>fabids</taxon>
        <taxon>Rosales</taxon>
        <taxon>Rosaceae</taxon>
        <taxon>Rosoideae</taxon>
        <taxon>Rosoideae incertae sedis</taxon>
        <taxon>Rosa</taxon>
    </lineage>
</organism>
<protein>
    <submittedName>
        <fullName evidence="2">Uncharacterized protein</fullName>
    </submittedName>
</protein>
<feature type="transmembrane region" description="Helical" evidence="1">
    <location>
        <begin position="20"/>
        <end position="37"/>
    </location>
</feature>
<proteinExistence type="predicted"/>
<accession>A0A2P6PCF6</accession>
<keyword evidence="1" id="KW-0472">Membrane</keyword>
<keyword evidence="1" id="KW-1133">Transmembrane helix</keyword>
<reference evidence="2 3" key="1">
    <citation type="journal article" date="2018" name="Nat. Genet.">
        <title>The Rosa genome provides new insights in the design of modern roses.</title>
        <authorList>
            <person name="Bendahmane M."/>
        </authorList>
    </citation>
    <scope>NUCLEOTIDE SEQUENCE [LARGE SCALE GENOMIC DNA]</scope>
    <source>
        <strain evidence="3">cv. Old Blush</strain>
    </source>
</reference>